<sequence length="378" mass="42312">MKITTLAAALAIFACIANCTLSDTADTLFHQIFSATSDSPAATTSNETYAPGATTARLQQRERLARRANWDLSPMASDELWCAAQAKGAQMYYNFWKSDAAAGRAYDPPRVSANSVFRADNMNNMMYSTWGWSDGDRKYNDAVFNDFYGPGWIDCVRSRGIGITPWQDIYAYHFSHGAANARDEHGQPILLNEQSYQAYGYNYRVTGARAKFGVQDRAGSMMVSIAVSPAESFKTLYGREAHPNELPQLRSLSDLLWAGWQRGSNPYVGNPNVKNLNSMFMMWIINTDTLSIMKRALHARGKDKYSVWPGDDFSTAEPEGQALLGSPNGKPMGYLINQRKLDMGVKLIYNIRVFTGNNGDLPIMMFWLQNIRDDQVQN</sequence>
<dbReference type="PROSITE" id="PS51257">
    <property type="entry name" value="PROKAR_LIPOPROTEIN"/>
    <property type="match status" value="1"/>
</dbReference>
<proteinExistence type="predicted"/>
<organism evidence="2 3">
    <name type="scientific">Paraphaeosphaeria sporulosa</name>
    <dbReference type="NCBI Taxonomy" id="1460663"/>
    <lineage>
        <taxon>Eukaryota</taxon>
        <taxon>Fungi</taxon>
        <taxon>Dikarya</taxon>
        <taxon>Ascomycota</taxon>
        <taxon>Pezizomycotina</taxon>
        <taxon>Dothideomycetes</taxon>
        <taxon>Pleosporomycetidae</taxon>
        <taxon>Pleosporales</taxon>
        <taxon>Massarineae</taxon>
        <taxon>Didymosphaeriaceae</taxon>
        <taxon>Paraphaeosphaeria</taxon>
    </lineage>
</organism>
<reference evidence="2 3" key="1">
    <citation type="submission" date="2016-05" db="EMBL/GenBank/DDBJ databases">
        <title>Comparative analysis of secretome profiles of manganese(II)-oxidizing ascomycete fungi.</title>
        <authorList>
            <consortium name="DOE Joint Genome Institute"/>
            <person name="Zeiner C.A."/>
            <person name="Purvine S.O."/>
            <person name="Zink E.M."/>
            <person name="Wu S."/>
            <person name="Pasa-Tolic L."/>
            <person name="Chaput D.L."/>
            <person name="Haridas S."/>
            <person name="Grigoriev I.V."/>
            <person name="Santelli C.M."/>
            <person name="Hansel C.M."/>
        </authorList>
    </citation>
    <scope>NUCLEOTIDE SEQUENCE [LARGE SCALE GENOMIC DNA]</scope>
    <source>
        <strain evidence="2 3">AP3s5-JAC2a</strain>
    </source>
</reference>
<dbReference type="InParanoid" id="A0A177CD13"/>
<dbReference type="GeneID" id="28766450"/>
<accession>A0A177CD13</accession>
<dbReference type="OrthoDB" id="5337308at2759"/>
<dbReference type="RefSeq" id="XP_018035033.1">
    <property type="nucleotide sequence ID" value="XM_018182964.1"/>
</dbReference>
<evidence type="ECO:0000313" key="3">
    <source>
        <dbReference type="Proteomes" id="UP000077069"/>
    </source>
</evidence>
<gene>
    <name evidence="2" type="ORF">CC84DRAFT_1218098</name>
</gene>
<keyword evidence="1" id="KW-0732">Signal</keyword>
<feature type="signal peptide" evidence="1">
    <location>
        <begin position="1"/>
        <end position="22"/>
    </location>
</feature>
<dbReference type="EMBL" id="KV441553">
    <property type="protein sequence ID" value="OAG04668.1"/>
    <property type="molecule type" value="Genomic_DNA"/>
</dbReference>
<name>A0A177CD13_9PLEO</name>
<evidence type="ECO:0000256" key="1">
    <source>
        <dbReference type="SAM" id="SignalP"/>
    </source>
</evidence>
<protein>
    <submittedName>
        <fullName evidence="2">Uncharacterized protein</fullName>
    </submittedName>
</protein>
<feature type="chain" id="PRO_5008058123" evidence="1">
    <location>
        <begin position="23"/>
        <end position="378"/>
    </location>
</feature>
<evidence type="ECO:0000313" key="2">
    <source>
        <dbReference type="EMBL" id="OAG04668.1"/>
    </source>
</evidence>
<dbReference type="Proteomes" id="UP000077069">
    <property type="component" value="Unassembled WGS sequence"/>
</dbReference>
<dbReference type="AlphaFoldDB" id="A0A177CD13"/>
<keyword evidence="3" id="KW-1185">Reference proteome</keyword>